<organism evidence="1 2">
    <name type="scientific">Falsiroseomonas frigidaquae</name>
    <dbReference type="NCBI Taxonomy" id="487318"/>
    <lineage>
        <taxon>Bacteria</taxon>
        <taxon>Pseudomonadati</taxon>
        <taxon>Pseudomonadota</taxon>
        <taxon>Alphaproteobacteria</taxon>
        <taxon>Acetobacterales</taxon>
        <taxon>Roseomonadaceae</taxon>
        <taxon>Falsiroseomonas</taxon>
    </lineage>
</organism>
<keyword evidence="2" id="KW-1185">Reference proteome</keyword>
<evidence type="ECO:0008006" key="3">
    <source>
        <dbReference type="Google" id="ProtNLM"/>
    </source>
</evidence>
<protein>
    <recommendedName>
        <fullName evidence="3">Flagellar assembly protein FliH</fullName>
    </recommendedName>
</protein>
<dbReference type="Proteomes" id="UP000765160">
    <property type="component" value="Unassembled WGS sequence"/>
</dbReference>
<gene>
    <name evidence="1" type="ORF">HB662_00875</name>
</gene>
<evidence type="ECO:0000313" key="2">
    <source>
        <dbReference type="Proteomes" id="UP000765160"/>
    </source>
</evidence>
<dbReference type="RefSeq" id="WP_168046220.1">
    <property type="nucleotide sequence ID" value="NZ_JAATJR010000001.1"/>
</dbReference>
<comment type="caution">
    <text evidence="1">The sequence shown here is derived from an EMBL/GenBank/DDBJ whole genome shotgun (WGS) entry which is preliminary data.</text>
</comment>
<reference evidence="1 2" key="1">
    <citation type="submission" date="2020-03" db="EMBL/GenBank/DDBJ databases">
        <title>Roseomonas selenitidurans sp. nov. isolated from soil.</title>
        <authorList>
            <person name="Liu H."/>
        </authorList>
    </citation>
    <scope>NUCLEOTIDE SEQUENCE [LARGE SCALE GENOMIC DNA]</scope>
    <source>
        <strain evidence="1 2">JCM 15073</strain>
    </source>
</reference>
<name>A0ABX1ERS2_9PROT</name>
<sequence length="211" mass="21698">MSQSGTTARAPLRRTPYILGLTDFDAPQEAKAAPARAPDPLPGLLEAARAEGFAAGREAGLQAGRQEAERSLDAAVAMALREAAAALALGATEARDVAEDAAHAVARATLAALLAVLPTLQAQLGQAEVQRFAATLLPNLATEPSVVLRVAPDLVVPVAAHFAPETRLEVTADAALQPGEARLTWRDGTAERKAAAAVDALHETLAELGLA</sequence>
<evidence type="ECO:0000313" key="1">
    <source>
        <dbReference type="EMBL" id="NKE43311.1"/>
    </source>
</evidence>
<dbReference type="EMBL" id="JAAVTX010000001">
    <property type="protein sequence ID" value="NKE43311.1"/>
    <property type="molecule type" value="Genomic_DNA"/>
</dbReference>
<accession>A0ABX1ERS2</accession>
<proteinExistence type="predicted"/>